<comment type="caution">
    <text evidence="2">The sequence shown here is derived from an EMBL/GenBank/DDBJ whole genome shotgun (WGS) entry which is preliminary data.</text>
</comment>
<evidence type="ECO:0000259" key="1">
    <source>
        <dbReference type="Pfam" id="PF00656"/>
    </source>
</evidence>
<reference evidence="2" key="2">
    <citation type="submission" date="2021-04" db="EMBL/GenBank/DDBJ databases">
        <authorList>
            <person name="Liu J."/>
        </authorList>
    </citation>
    <scope>NUCLEOTIDE SEQUENCE</scope>
    <source>
        <strain evidence="2">BAD-6</strain>
    </source>
</reference>
<dbReference type="Gene3D" id="3.40.50.1460">
    <property type="match status" value="1"/>
</dbReference>
<reference evidence="2" key="1">
    <citation type="submission" date="2021-04" db="EMBL/GenBank/DDBJ databases">
        <title>Sinoanaerobacter chloroacetimidivorans sp. nov., an obligate anaerobic bacterium isolated from anaerobic sludge.</title>
        <authorList>
            <person name="Bao Y."/>
        </authorList>
    </citation>
    <scope>NUCLEOTIDE SEQUENCE</scope>
    <source>
        <strain evidence="2">BAD-6</strain>
    </source>
</reference>
<protein>
    <submittedName>
        <fullName evidence="2">Caspase family protein</fullName>
    </submittedName>
</protein>
<dbReference type="InterPro" id="IPR029030">
    <property type="entry name" value="Caspase-like_dom_sf"/>
</dbReference>
<dbReference type="Pfam" id="PF00656">
    <property type="entry name" value="Peptidase_C14"/>
    <property type="match status" value="1"/>
</dbReference>
<organism evidence="2 3">
    <name type="scientific">Sinanaerobacter chloroacetimidivorans</name>
    <dbReference type="NCBI Taxonomy" id="2818044"/>
    <lineage>
        <taxon>Bacteria</taxon>
        <taxon>Bacillati</taxon>
        <taxon>Bacillota</taxon>
        <taxon>Clostridia</taxon>
        <taxon>Peptostreptococcales</taxon>
        <taxon>Anaerovoracaceae</taxon>
        <taxon>Sinanaerobacter</taxon>
    </lineage>
</organism>
<gene>
    <name evidence="2" type="ORF">KCX82_17980</name>
</gene>
<proteinExistence type="predicted"/>
<dbReference type="PANTHER" id="PTHR22576">
    <property type="entry name" value="MUCOSA ASSOCIATED LYMPHOID TISSUE LYMPHOMA TRANSLOCATION PROTEIN 1/PARACASPASE"/>
    <property type="match status" value="1"/>
</dbReference>
<dbReference type="PANTHER" id="PTHR22576:SF37">
    <property type="entry name" value="MUCOSA-ASSOCIATED LYMPHOID TISSUE LYMPHOMA TRANSLOCATION PROTEIN 1"/>
    <property type="match status" value="1"/>
</dbReference>
<dbReference type="AlphaFoldDB" id="A0A8J7W2P4"/>
<evidence type="ECO:0000313" key="2">
    <source>
        <dbReference type="EMBL" id="MBR0599777.1"/>
    </source>
</evidence>
<accession>A0A8J7W2P4</accession>
<dbReference type="GO" id="GO:0006508">
    <property type="term" value="P:proteolysis"/>
    <property type="evidence" value="ECO:0007669"/>
    <property type="project" value="InterPro"/>
</dbReference>
<dbReference type="SUPFAM" id="SSF52129">
    <property type="entry name" value="Caspase-like"/>
    <property type="match status" value="1"/>
</dbReference>
<dbReference type="GO" id="GO:0004197">
    <property type="term" value="F:cysteine-type endopeptidase activity"/>
    <property type="evidence" value="ECO:0007669"/>
    <property type="project" value="InterPro"/>
</dbReference>
<feature type="domain" description="Peptidase C14 caspase" evidence="1">
    <location>
        <begin position="2"/>
        <end position="175"/>
    </location>
</feature>
<keyword evidence="3" id="KW-1185">Reference proteome</keyword>
<evidence type="ECO:0000313" key="3">
    <source>
        <dbReference type="Proteomes" id="UP000675664"/>
    </source>
</evidence>
<dbReference type="RefSeq" id="WP_227019904.1">
    <property type="nucleotide sequence ID" value="NZ_JAGSND010000016.1"/>
</dbReference>
<dbReference type="InterPro" id="IPR011600">
    <property type="entry name" value="Pept_C14_caspase"/>
</dbReference>
<dbReference type="InterPro" id="IPR052039">
    <property type="entry name" value="Caspase-related_regulators"/>
</dbReference>
<sequence length="319" mass="35208">MKKALIIGIDEYPTAPLNGCINDANAVAELLRTNGDGSPNFDVSLNLNVGTKAEFLELLDDLFSGNADATLLYFSGHGSESGHLVTPDYRGRDLGVSMTDVLGYANRSKCNNKIIILDCCFSGKFGELQVTNSSESILGEGITIMTASSRDEVSMESNGQGLFTSLFLQGLRGSAADITGRITPAGIYAFIDQSLGAWQQRPVFKTNISHFLSIRDIEPRVPKSILRKLGQYFDSPSDEYKLDPSFEFTNNPAIEHEVIEPYAKDENVNIFKELQLYESVGLIEPVDEEHMYFAAMKSKSCKLTALGLHYWKLAKDSRF</sequence>
<dbReference type="EMBL" id="JAGSND010000016">
    <property type="protein sequence ID" value="MBR0599777.1"/>
    <property type="molecule type" value="Genomic_DNA"/>
</dbReference>
<dbReference type="Proteomes" id="UP000675664">
    <property type="component" value="Unassembled WGS sequence"/>
</dbReference>
<name>A0A8J7W2P4_9FIRM</name>